<evidence type="ECO:0000259" key="2">
    <source>
        <dbReference type="Pfam" id="PF00975"/>
    </source>
</evidence>
<dbReference type="Proteomes" id="UP000540685">
    <property type="component" value="Unassembled WGS sequence"/>
</dbReference>
<dbReference type="EMBL" id="JACHMP010000001">
    <property type="protein sequence ID" value="MBB5817129.1"/>
    <property type="molecule type" value="Genomic_DNA"/>
</dbReference>
<dbReference type="InterPro" id="IPR029058">
    <property type="entry name" value="AB_hydrolase_fold"/>
</dbReference>
<keyword evidence="4" id="KW-1185">Reference proteome</keyword>
<sequence>MTVWLEREPSPSAAGRVFCLPHAGCGTGVFGAWPQERNSVEFLPVELPGRLSRFDDPMPDTFQDLADAMITGLWPYLDVPFALFGHCWSAYAAYEVAVRLERAGRPPARLFVSSQLAPQDGPVGRMLTMSDAELRAELEESIREQGNTPHPELVAIYLRILRADVEVSRRYLVPDPVRLACPITAIGWSEDAEVRPEEMKGWAGCGDTAFLVFPGRHHRFQDAPAELLETLQSGLRGE</sequence>
<evidence type="ECO:0000313" key="4">
    <source>
        <dbReference type="Proteomes" id="UP000540685"/>
    </source>
</evidence>
<protein>
    <submittedName>
        <fullName evidence="3">Surfactin synthase thioesterase subunit</fullName>
    </submittedName>
</protein>
<dbReference type="RefSeq" id="WP_184546153.1">
    <property type="nucleotide sequence ID" value="NZ_JACHMP010000001.1"/>
</dbReference>
<proteinExistence type="inferred from homology"/>
<comment type="similarity">
    <text evidence="1">Belongs to the thioesterase family.</text>
</comment>
<evidence type="ECO:0000256" key="1">
    <source>
        <dbReference type="ARBA" id="ARBA00007169"/>
    </source>
</evidence>
<dbReference type="PANTHER" id="PTHR11487">
    <property type="entry name" value="THIOESTERASE"/>
    <property type="match status" value="1"/>
</dbReference>
<dbReference type="InterPro" id="IPR012223">
    <property type="entry name" value="TEII"/>
</dbReference>
<comment type="caution">
    <text evidence="3">The sequence shown here is derived from an EMBL/GenBank/DDBJ whole genome shotgun (WGS) entry which is preliminary data.</text>
</comment>
<gene>
    <name evidence="3" type="ORF">F4562_000191</name>
</gene>
<reference evidence="3 4" key="1">
    <citation type="submission" date="2020-08" db="EMBL/GenBank/DDBJ databases">
        <title>Sequencing the genomes of 1000 actinobacteria strains.</title>
        <authorList>
            <person name="Klenk H.-P."/>
        </authorList>
    </citation>
    <scope>NUCLEOTIDE SEQUENCE [LARGE SCALE GENOMIC DNA]</scope>
    <source>
        <strain evidence="3 4">DSM 46887</strain>
    </source>
</reference>
<feature type="domain" description="Thioesterase" evidence="2">
    <location>
        <begin position="16"/>
        <end position="231"/>
    </location>
</feature>
<organism evidence="3 4">
    <name type="scientific">Streptosporangium becharense</name>
    <dbReference type="NCBI Taxonomy" id="1816182"/>
    <lineage>
        <taxon>Bacteria</taxon>
        <taxon>Bacillati</taxon>
        <taxon>Actinomycetota</taxon>
        <taxon>Actinomycetes</taxon>
        <taxon>Streptosporangiales</taxon>
        <taxon>Streptosporangiaceae</taxon>
        <taxon>Streptosporangium</taxon>
    </lineage>
</organism>
<dbReference type="Pfam" id="PF00975">
    <property type="entry name" value="Thioesterase"/>
    <property type="match status" value="1"/>
</dbReference>
<name>A0A7W9IAJ6_9ACTN</name>
<dbReference type="Gene3D" id="3.40.50.1820">
    <property type="entry name" value="alpha/beta hydrolase"/>
    <property type="match status" value="1"/>
</dbReference>
<dbReference type="SUPFAM" id="SSF53474">
    <property type="entry name" value="alpha/beta-Hydrolases"/>
    <property type="match status" value="1"/>
</dbReference>
<dbReference type="GO" id="GO:0008610">
    <property type="term" value="P:lipid biosynthetic process"/>
    <property type="evidence" value="ECO:0007669"/>
    <property type="project" value="TreeGrafter"/>
</dbReference>
<accession>A0A7W9IAJ6</accession>
<dbReference type="PANTHER" id="PTHR11487:SF0">
    <property type="entry name" value="S-ACYL FATTY ACID SYNTHASE THIOESTERASE, MEDIUM CHAIN"/>
    <property type="match status" value="1"/>
</dbReference>
<dbReference type="InterPro" id="IPR001031">
    <property type="entry name" value="Thioesterase"/>
</dbReference>
<dbReference type="AlphaFoldDB" id="A0A7W9IAJ6"/>
<evidence type="ECO:0000313" key="3">
    <source>
        <dbReference type="EMBL" id="MBB5817129.1"/>
    </source>
</evidence>